<evidence type="ECO:0000313" key="3">
    <source>
        <dbReference type="EMBL" id="KAK1432189.1"/>
    </source>
</evidence>
<dbReference type="Pfam" id="PF11250">
    <property type="entry name" value="FAF"/>
    <property type="match status" value="1"/>
</dbReference>
<sequence length="224" mass="25486">MSTILCPQSSLDPSHVVIEATTMTLKLSYNQASFYDDLSQLQSPSHKPFDHYFHKETNPYLHNQKSLKLSQESLELCTESLGSETGSDMSDNDTIFSAPSSSLFVTKSRRVQTRSKKELSRSFPPPLMTISGPKMFQVTSRRVGGRLVMEAIETELGKDCLRVERSHGRLRLTCWKDEKEDLEMGSNENDMKETFQKLRRCNEEENGDKGISCNWEPCCWVATS</sequence>
<evidence type="ECO:0000256" key="1">
    <source>
        <dbReference type="ARBA" id="ARBA00008690"/>
    </source>
</evidence>
<dbReference type="InterPro" id="IPR021410">
    <property type="entry name" value="FAF"/>
</dbReference>
<accession>A0AAD8L0X1</accession>
<feature type="domain" description="FAF" evidence="2">
    <location>
        <begin position="122"/>
        <end position="173"/>
    </location>
</feature>
<evidence type="ECO:0000313" key="4">
    <source>
        <dbReference type="Proteomes" id="UP001229421"/>
    </source>
</evidence>
<dbReference type="AlphaFoldDB" id="A0AAD8L0X1"/>
<gene>
    <name evidence="3" type="ORF">QVD17_09082</name>
</gene>
<dbReference type="PANTHER" id="PTHR33155">
    <property type="entry name" value="FANTASTIC FOUR-LIKE PROTEIN (DUF3049)"/>
    <property type="match status" value="1"/>
</dbReference>
<dbReference type="Proteomes" id="UP001229421">
    <property type="component" value="Unassembled WGS sequence"/>
</dbReference>
<dbReference type="EMBL" id="JAUHHV010000002">
    <property type="protein sequence ID" value="KAK1432189.1"/>
    <property type="molecule type" value="Genomic_DNA"/>
</dbReference>
<reference evidence="3" key="1">
    <citation type="journal article" date="2023" name="bioRxiv">
        <title>Improved chromosome-level genome assembly for marigold (Tagetes erecta).</title>
        <authorList>
            <person name="Jiang F."/>
            <person name="Yuan L."/>
            <person name="Wang S."/>
            <person name="Wang H."/>
            <person name="Xu D."/>
            <person name="Wang A."/>
            <person name="Fan W."/>
        </authorList>
    </citation>
    <scope>NUCLEOTIDE SEQUENCE</scope>
    <source>
        <strain evidence="3">WSJ</strain>
        <tissue evidence="3">Leaf</tissue>
    </source>
</reference>
<comment type="caution">
    <text evidence="3">The sequence shown here is derived from an EMBL/GenBank/DDBJ whole genome shotgun (WGS) entry which is preliminary data.</text>
</comment>
<proteinExistence type="inferred from homology"/>
<name>A0AAD8L0X1_TARER</name>
<comment type="similarity">
    <text evidence="1">Belongs to the fantastic four family.</text>
</comment>
<dbReference type="PANTHER" id="PTHR33155:SF4">
    <property type="entry name" value="PROTEIN FANTASTIC FOUR 3"/>
    <property type="match status" value="1"/>
</dbReference>
<evidence type="ECO:0000259" key="2">
    <source>
        <dbReference type="Pfam" id="PF11250"/>
    </source>
</evidence>
<protein>
    <recommendedName>
        <fullName evidence="2">FAF domain-containing protein</fullName>
    </recommendedName>
</protein>
<dbReference type="InterPro" id="IPR046431">
    <property type="entry name" value="FAF_dom"/>
</dbReference>
<keyword evidence="4" id="KW-1185">Reference proteome</keyword>
<organism evidence="3 4">
    <name type="scientific">Tagetes erecta</name>
    <name type="common">African marigold</name>
    <dbReference type="NCBI Taxonomy" id="13708"/>
    <lineage>
        <taxon>Eukaryota</taxon>
        <taxon>Viridiplantae</taxon>
        <taxon>Streptophyta</taxon>
        <taxon>Embryophyta</taxon>
        <taxon>Tracheophyta</taxon>
        <taxon>Spermatophyta</taxon>
        <taxon>Magnoliopsida</taxon>
        <taxon>eudicotyledons</taxon>
        <taxon>Gunneridae</taxon>
        <taxon>Pentapetalae</taxon>
        <taxon>asterids</taxon>
        <taxon>campanulids</taxon>
        <taxon>Asterales</taxon>
        <taxon>Asteraceae</taxon>
        <taxon>Asteroideae</taxon>
        <taxon>Heliantheae alliance</taxon>
        <taxon>Tageteae</taxon>
        <taxon>Tagetes</taxon>
    </lineage>
</organism>